<dbReference type="RefSeq" id="WP_024722914.1">
    <property type="nucleotide sequence ID" value="NZ_WKPR01000002.1"/>
</dbReference>
<comment type="caution">
    <text evidence="1">The sequence shown here is derived from an EMBL/GenBank/DDBJ whole genome shotgun (WGS) entry which is preliminary data.</text>
</comment>
<protein>
    <submittedName>
        <fullName evidence="1">Uncharacterized protein</fullName>
    </submittedName>
</protein>
<dbReference type="Proteomes" id="UP000434475">
    <property type="component" value="Unassembled WGS sequence"/>
</dbReference>
<dbReference type="AlphaFoldDB" id="A0A6I2QWQ3"/>
<gene>
    <name evidence="1" type="ORF">GKE97_01655</name>
</gene>
<reference evidence="1 2" key="1">
    <citation type="journal article" date="2019" name="Nat. Med.">
        <title>A library of human gut bacterial isolates paired with longitudinal multiomics data enables mechanistic microbiome research.</title>
        <authorList>
            <person name="Poyet M."/>
            <person name="Groussin M."/>
            <person name="Gibbons S.M."/>
            <person name="Avila-Pacheco J."/>
            <person name="Jiang X."/>
            <person name="Kearney S.M."/>
            <person name="Perrotta A.R."/>
            <person name="Berdy B."/>
            <person name="Zhao S."/>
            <person name="Lieberman T.D."/>
            <person name="Swanson P.K."/>
            <person name="Smith M."/>
            <person name="Roesemann S."/>
            <person name="Alexander J.E."/>
            <person name="Rich S.A."/>
            <person name="Livny J."/>
            <person name="Vlamakis H."/>
            <person name="Clish C."/>
            <person name="Bullock K."/>
            <person name="Deik A."/>
            <person name="Scott J."/>
            <person name="Pierce K.A."/>
            <person name="Xavier R.J."/>
            <person name="Alm E.J."/>
        </authorList>
    </citation>
    <scope>NUCLEOTIDE SEQUENCE [LARGE SCALE GENOMIC DNA]</scope>
    <source>
        <strain evidence="1 2">BIOML-A2</strain>
    </source>
</reference>
<sequence length="180" mass="20910">MYDYDDYEEDVLLVLRVLKYLHGVQTREEFLKTLNHCTEAGMDELYELADTFTWELFPAAVFDIDEEWGATTMSFSHPNIDCYLSLTGRLDTTHGHRLALRKRLEDIALYFCMVTDSVTGVQFSPMDESTCVKLRFSPDCCDTLGFANSMVDLLRYLDRENRRLEKLCLEQQNESDKEAA</sequence>
<organism evidence="1 2">
    <name type="scientific">Flavonifractor plautii</name>
    <name type="common">Fusobacterium plautii</name>
    <dbReference type="NCBI Taxonomy" id="292800"/>
    <lineage>
        <taxon>Bacteria</taxon>
        <taxon>Bacillati</taxon>
        <taxon>Bacillota</taxon>
        <taxon>Clostridia</taxon>
        <taxon>Eubacteriales</taxon>
        <taxon>Oscillospiraceae</taxon>
        <taxon>Flavonifractor</taxon>
    </lineage>
</organism>
<evidence type="ECO:0000313" key="1">
    <source>
        <dbReference type="EMBL" id="MSB18219.1"/>
    </source>
</evidence>
<accession>A0A6I2QWQ3</accession>
<proteinExistence type="predicted"/>
<dbReference type="EMBL" id="WKPR01000002">
    <property type="protein sequence ID" value="MSB18219.1"/>
    <property type="molecule type" value="Genomic_DNA"/>
</dbReference>
<name>A0A6I2QWQ3_FLAPL</name>
<evidence type="ECO:0000313" key="2">
    <source>
        <dbReference type="Proteomes" id="UP000434475"/>
    </source>
</evidence>